<dbReference type="GO" id="GO:0006002">
    <property type="term" value="P:fructose 6-phosphate metabolic process"/>
    <property type="evidence" value="ECO:0007669"/>
    <property type="project" value="TreeGrafter"/>
</dbReference>
<dbReference type="WBParaSite" id="HDID_0000555801-mRNA-1">
    <property type="protein sequence ID" value="HDID_0000555801-mRNA-1"/>
    <property type="gene ID" value="HDID_0000555801"/>
</dbReference>
<dbReference type="GO" id="GO:0004360">
    <property type="term" value="F:glutamine-fructose-6-phosphate transaminase (isomerizing) activity"/>
    <property type="evidence" value="ECO:0007669"/>
    <property type="project" value="UniProtKB-EC"/>
</dbReference>
<dbReference type="AlphaFoldDB" id="A0A0R3SKU3"/>
<protein>
    <recommendedName>
        <fullName evidence="3">glutamine--fructose-6-phosphate transaminase (isomerizing)</fullName>
        <ecNumber evidence="3">2.6.1.16</ecNumber>
    </recommendedName>
</protein>
<evidence type="ECO:0000313" key="9">
    <source>
        <dbReference type="EMBL" id="VDL57874.1"/>
    </source>
</evidence>
<organism evidence="11">
    <name type="scientific">Hymenolepis diminuta</name>
    <name type="common">Rat tapeworm</name>
    <dbReference type="NCBI Taxonomy" id="6216"/>
    <lineage>
        <taxon>Eukaryota</taxon>
        <taxon>Metazoa</taxon>
        <taxon>Spiralia</taxon>
        <taxon>Lophotrochozoa</taxon>
        <taxon>Platyhelminthes</taxon>
        <taxon>Cestoda</taxon>
        <taxon>Eucestoda</taxon>
        <taxon>Cyclophyllidea</taxon>
        <taxon>Hymenolepididae</taxon>
        <taxon>Hymenolepis</taxon>
    </lineage>
</organism>
<dbReference type="PANTHER" id="PTHR10937">
    <property type="entry name" value="GLUCOSAMINE--FRUCTOSE-6-PHOSPHATE AMINOTRANSFERASE, ISOMERIZING"/>
    <property type="match status" value="1"/>
</dbReference>
<keyword evidence="4" id="KW-0032">Aminotransferase</keyword>
<dbReference type="PROSITE" id="PS51278">
    <property type="entry name" value="GATASE_TYPE_2"/>
    <property type="match status" value="1"/>
</dbReference>
<comment type="catalytic activity">
    <reaction evidence="1">
        <text>D-fructose 6-phosphate + L-glutamine = D-glucosamine 6-phosphate + L-glutamate</text>
        <dbReference type="Rhea" id="RHEA:13237"/>
        <dbReference type="ChEBI" id="CHEBI:29985"/>
        <dbReference type="ChEBI" id="CHEBI:58359"/>
        <dbReference type="ChEBI" id="CHEBI:58725"/>
        <dbReference type="ChEBI" id="CHEBI:61527"/>
        <dbReference type="EC" id="2.6.1.16"/>
    </reaction>
</comment>
<feature type="region of interest" description="Disordered" evidence="7">
    <location>
        <begin position="280"/>
        <end position="305"/>
    </location>
</feature>
<evidence type="ECO:0000256" key="7">
    <source>
        <dbReference type="SAM" id="MobiDB-lite"/>
    </source>
</evidence>
<feature type="domain" description="Glutamine amidotransferase type-2" evidence="8">
    <location>
        <begin position="2"/>
        <end position="305"/>
    </location>
</feature>
<evidence type="ECO:0000256" key="5">
    <source>
        <dbReference type="ARBA" id="ARBA00022679"/>
    </source>
</evidence>
<evidence type="ECO:0000313" key="10">
    <source>
        <dbReference type="Proteomes" id="UP000274504"/>
    </source>
</evidence>
<dbReference type="GO" id="GO:0006487">
    <property type="term" value="P:protein N-linked glycosylation"/>
    <property type="evidence" value="ECO:0007669"/>
    <property type="project" value="TreeGrafter"/>
</dbReference>
<keyword evidence="5" id="KW-0808">Transferase</keyword>
<evidence type="ECO:0000259" key="8">
    <source>
        <dbReference type="PROSITE" id="PS51278"/>
    </source>
</evidence>
<dbReference type="Gene3D" id="3.60.20.10">
    <property type="entry name" value="Glutamine Phosphoribosylpyrophosphate, subunit 1, domain 1"/>
    <property type="match status" value="1"/>
</dbReference>
<keyword evidence="6" id="KW-0315">Glutamine amidotransferase</keyword>
<dbReference type="OrthoDB" id="15235at2759"/>
<evidence type="ECO:0000256" key="4">
    <source>
        <dbReference type="ARBA" id="ARBA00022576"/>
    </source>
</evidence>
<dbReference type="InterPro" id="IPR047084">
    <property type="entry name" value="GFAT_N"/>
</dbReference>
<dbReference type="Pfam" id="PF13522">
    <property type="entry name" value="GATase_6"/>
    <property type="match status" value="1"/>
</dbReference>
<evidence type="ECO:0000256" key="6">
    <source>
        <dbReference type="ARBA" id="ARBA00022962"/>
    </source>
</evidence>
<dbReference type="CDD" id="cd00714">
    <property type="entry name" value="GFAT"/>
    <property type="match status" value="1"/>
</dbReference>
<sequence length="305" mass="34113">MCGIFAYLNYKTPVSRKQISDILINGLRRLEYRGYDSAGIAIDENCPDCDGDSAKENIDSTKVLIIRRPGKVEELSKAVNNILIERHDNPIFDTHVGIAHTRWATHGKPNESNAHPQSSDKTHAFTVVHNGIITNFKDLRSLLERKGIEFETDTDTEVIPKLMLHLYDLKGGAKKITFEQLVEETIRELDGSFALACKSRFYPGEIVATRRGSPLLLGIKSQHKLTMDQIPISYPPKERWGSQYMAELAGGDDNDDGINPVSQSNPDYRLSAQSENKDIEFFISSDASPGQASEHGEQQNSLVKR</sequence>
<feature type="region of interest" description="Disordered" evidence="7">
    <location>
        <begin position="248"/>
        <end position="268"/>
    </location>
</feature>
<name>A0A0R3SKU3_HYMDI</name>
<dbReference type="EC" id="2.6.1.16" evidence="3"/>
<dbReference type="EMBL" id="UYSG01002989">
    <property type="protein sequence ID" value="VDL57874.1"/>
    <property type="molecule type" value="Genomic_DNA"/>
</dbReference>
<accession>A0A0R3SKU3</accession>
<evidence type="ECO:0000256" key="1">
    <source>
        <dbReference type="ARBA" id="ARBA00001031"/>
    </source>
</evidence>
<dbReference type="SUPFAM" id="SSF56235">
    <property type="entry name" value="N-terminal nucleophile aminohydrolases (Ntn hydrolases)"/>
    <property type="match status" value="1"/>
</dbReference>
<dbReference type="Proteomes" id="UP000274504">
    <property type="component" value="Unassembled WGS sequence"/>
</dbReference>
<reference evidence="9 10" key="2">
    <citation type="submission" date="2018-11" db="EMBL/GenBank/DDBJ databases">
        <authorList>
            <consortium name="Pathogen Informatics"/>
        </authorList>
    </citation>
    <scope>NUCLEOTIDE SEQUENCE [LARGE SCALE GENOMIC DNA]</scope>
</reference>
<dbReference type="InterPro" id="IPR017932">
    <property type="entry name" value="GATase_2_dom"/>
</dbReference>
<dbReference type="FunFam" id="3.60.20.10:FF:000052">
    <property type="entry name" value="Glutamine--fructose-6-phosphate aminotransferase [isomerizing] 2"/>
    <property type="match status" value="1"/>
</dbReference>
<proteinExistence type="predicted"/>
<dbReference type="GO" id="GO:0006047">
    <property type="term" value="P:UDP-N-acetylglucosamine metabolic process"/>
    <property type="evidence" value="ECO:0007669"/>
    <property type="project" value="TreeGrafter"/>
</dbReference>
<evidence type="ECO:0000256" key="2">
    <source>
        <dbReference type="ARBA" id="ARBA00004775"/>
    </source>
</evidence>
<dbReference type="STRING" id="6216.A0A0R3SKU3"/>
<dbReference type="InterPro" id="IPR029055">
    <property type="entry name" value="Ntn_hydrolases_N"/>
</dbReference>
<evidence type="ECO:0000313" key="11">
    <source>
        <dbReference type="WBParaSite" id="HDID_0000555801-mRNA-1"/>
    </source>
</evidence>
<comment type="pathway">
    <text evidence="2">Nucleotide-sugar biosynthesis; UDP-N-acetyl-alpha-D-glucosamine biosynthesis; alpha-D-glucosamine 6-phosphate from D-fructose 6-phosphate: step 1/1.</text>
</comment>
<dbReference type="PANTHER" id="PTHR10937:SF0">
    <property type="entry name" value="GLUTAMINE--FRUCTOSE-6-PHOSPHATE TRANSAMINASE (ISOMERIZING)"/>
    <property type="match status" value="1"/>
</dbReference>
<reference evidence="11" key="1">
    <citation type="submission" date="2017-02" db="UniProtKB">
        <authorList>
            <consortium name="WormBaseParasite"/>
        </authorList>
    </citation>
    <scope>IDENTIFICATION</scope>
</reference>
<gene>
    <name evidence="9" type="ORF">HDID_LOCUS5556</name>
</gene>
<evidence type="ECO:0000256" key="3">
    <source>
        <dbReference type="ARBA" id="ARBA00012916"/>
    </source>
</evidence>